<dbReference type="Gene3D" id="2.60.40.200">
    <property type="entry name" value="Superoxide dismutase, copper/zinc binding domain"/>
    <property type="match status" value="1"/>
</dbReference>
<feature type="domain" description="Superoxide dismutase copper/zinc binding" evidence="11">
    <location>
        <begin position="87"/>
        <end position="222"/>
    </location>
</feature>
<evidence type="ECO:0000256" key="1">
    <source>
        <dbReference type="ARBA" id="ARBA00010457"/>
    </source>
</evidence>
<dbReference type="CDD" id="cd00305">
    <property type="entry name" value="Cu-Zn_Superoxide_Dismutase"/>
    <property type="match status" value="1"/>
</dbReference>
<dbReference type="PANTHER" id="PTHR10003">
    <property type="entry name" value="SUPEROXIDE DISMUTASE CU-ZN -RELATED"/>
    <property type="match status" value="1"/>
</dbReference>
<feature type="signal peptide" evidence="10">
    <location>
        <begin position="1"/>
        <end position="21"/>
    </location>
</feature>
<evidence type="ECO:0000256" key="2">
    <source>
        <dbReference type="ARBA" id="ARBA00022723"/>
    </source>
</evidence>
<evidence type="ECO:0000259" key="11">
    <source>
        <dbReference type="Pfam" id="PF00080"/>
    </source>
</evidence>
<evidence type="ECO:0000256" key="3">
    <source>
        <dbReference type="ARBA" id="ARBA00022833"/>
    </source>
</evidence>
<dbReference type="EMBL" id="MF318886">
    <property type="protein sequence ID" value="AVP74307.1"/>
    <property type="molecule type" value="mRNA"/>
</dbReference>
<keyword evidence="4" id="KW-0049">Antioxidant</keyword>
<evidence type="ECO:0000256" key="8">
    <source>
        <dbReference type="ARBA" id="ARBA00049204"/>
    </source>
</evidence>
<evidence type="ECO:0000256" key="4">
    <source>
        <dbReference type="ARBA" id="ARBA00022862"/>
    </source>
</evidence>
<organism evidence="12">
    <name type="scientific">Penaeus vannamei</name>
    <name type="common">Whiteleg shrimp</name>
    <name type="synonym">Litopenaeus vannamei</name>
    <dbReference type="NCBI Taxonomy" id="6689"/>
    <lineage>
        <taxon>Eukaryota</taxon>
        <taxon>Metazoa</taxon>
        <taxon>Ecdysozoa</taxon>
        <taxon>Arthropoda</taxon>
        <taxon>Crustacea</taxon>
        <taxon>Multicrustacea</taxon>
        <taxon>Malacostraca</taxon>
        <taxon>Eumalacostraca</taxon>
        <taxon>Eucarida</taxon>
        <taxon>Decapoda</taxon>
        <taxon>Dendrobranchiata</taxon>
        <taxon>Penaeoidea</taxon>
        <taxon>Penaeidae</taxon>
        <taxon>Penaeus</taxon>
    </lineage>
</organism>
<dbReference type="SUPFAM" id="SSF49329">
    <property type="entry name" value="Cu,Zn superoxide dismutase-like"/>
    <property type="match status" value="1"/>
</dbReference>
<comment type="cofactor">
    <cofactor evidence="9">
        <name>Zn(2+)</name>
        <dbReference type="ChEBI" id="CHEBI:29105"/>
    </cofactor>
    <text evidence="9">Binds 1 zinc ion per subunit.</text>
</comment>
<sequence length="225" mass="23236">MGLITPLLAWALLGLAVGAAAEPAGRHVVYLSQNNYPSLLYINSAHGTASMDHRADTSDIIQLILHPSNPEAKQTRRAAVVLTGEAQGTLTLTQSNPPVGPTVIEGVISNLSPGLHGFHIHQLGDLTGGCVSAGGHYNPYMRPHGSPEDRERHVGDLGNILADATGRAEVNITDPLVTLVGPRTVLGRAVVVHAGEDDLGDGGNDESLKTGNAGGRVACGVIGHA</sequence>
<feature type="chain" id="PRO_5015323303" description="Superoxide dismutase [Cu-Zn]" evidence="10">
    <location>
        <begin position="22"/>
        <end position="225"/>
    </location>
</feature>
<dbReference type="PRINTS" id="PR00068">
    <property type="entry name" value="CUZNDISMTASE"/>
</dbReference>
<dbReference type="GO" id="GO:0005507">
    <property type="term" value="F:copper ion binding"/>
    <property type="evidence" value="ECO:0007669"/>
    <property type="project" value="InterPro"/>
</dbReference>
<dbReference type="InterPro" id="IPR024134">
    <property type="entry name" value="SOD_Cu/Zn_/chaperone"/>
</dbReference>
<keyword evidence="6 9" id="KW-0186">Copper</keyword>
<accession>A0A2R3SK23</accession>
<comment type="similarity">
    <text evidence="1 9">Belongs to the Cu-Zn superoxide dismutase family.</text>
</comment>
<comment type="function">
    <text evidence="9">Destroys radicals which are normally produced within the cells and which are toxic to biological systems.</text>
</comment>
<dbReference type="AlphaFoldDB" id="A0A2R3SK23"/>
<keyword evidence="7" id="KW-1015">Disulfide bond</keyword>
<keyword evidence="10" id="KW-0732">Signal</keyword>
<evidence type="ECO:0000256" key="5">
    <source>
        <dbReference type="ARBA" id="ARBA00023002"/>
    </source>
</evidence>
<dbReference type="GO" id="GO:0004784">
    <property type="term" value="F:superoxide dismutase activity"/>
    <property type="evidence" value="ECO:0007669"/>
    <property type="project" value="UniProtKB-EC"/>
</dbReference>
<dbReference type="SMR" id="A0A2R3SK23"/>
<evidence type="ECO:0000256" key="7">
    <source>
        <dbReference type="ARBA" id="ARBA00023157"/>
    </source>
</evidence>
<dbReference type="PROSITE" id="PS00332">
    <property type="entry name" value="SOD_CU_ZN_2"/>
    <property type="match status" value="1"/>
</dbReference>
<dbReference type="PROSITE" id="PS00087">
    <property type="entry name" value="SOD_CU_ZN_1"/>
    <property type="match status" value="1"/>
</dbReference>
<keyword evidence="2 9" id="KW-0479">Metal-binding</keyword>
<evidence type="ECO:0000313" key="12">
    <source>
        <dbReference type="EMBL" id="AVP74307.1"/>
    </source>
</evidence>
<protein>
    <recommendedName>
        <fullName evidence="9">Superoxide dismutase [Cu-Zn]</fullName>
        <ecNumber evidence="9">1.15.1.1</ecNumber>
    </recommendedName>
</protein>
<dbReference type="InterPro" id="IPR018152">
    <property type="entry name" value="SOD_Cu/Zn_BS"/>
</dbReference>
<dbReference type="FunFam" id="2.60.40.200:FF:000003">
    <property type="entry name" value="Superoxide dismutase [Cu-Zn], chloroplastic"/>
    <property type="match status" value="1"/>
</dbReference>
<proteinExistence type="evidence at transcript level"/>
<name>A0A2R3SK23_PENVA</name>
<dbReference type="OrthoDB" id="2015551at2759"/>
<evidence type="ECO:0000256" key="6">
    <source>
        <dbReference type="ARBA" id="ARBA00023008"/>
    </source>
</evidence>
<dbReference type="InterPro" id="IPR036423">
    <property type="entry name" value="SOD-like_Cu/Zn_dom_sf"/>
</dbReference>
<reference evidence="12" key="1">
    <citation type="submission" date="2017-06" db="EMBL/GenBank/DDBJ databases">
        <title>Comparative study of two copper/zinc superoxide dismutases in Litopenaeus vannamei.</title>
        <authorList>
            <person name="Wang M.Q."/>
        </authorList>
    </citation>
    <scope>NUCLEOTIDE SEQUENCE</scope>
</reference>
<evidence type="ECO:0000256" key="9">
    <source>
        <dbReference type="RuleBase" id="RU000393"/>
    </source>
</evidence>
<comment type="catalytic activity">
    <reaction evidence="8 9">
        <text>2 superoxide + 2 H(+) = H2O2 + O2</text>
        <dbReference type="Rhea" id="RHEA:20696"/>
        <dbReference type="ChEBI" id="CHEBI:15378"/>
        <dbReference type="ChEBI" id="CHEBI:15379"/>
        <dbReference type="ChEBI" id="CHEBI:16240"/>
        <dbReference type="ChEBI" id="CHEBI:18421"/>
        <dbReference type="EC" id="1.15.1.1"/>
    </reaction>
</comment>
<dbReference type="EC" id="1.15.1.1" evidence="9"/>
<evidence type="ECO:0000256" key="10">
    <source>
        <dbReference type="SAM" id="SignalP"/>
    </source>
</evidence>
<keyword evidence="3 9" id="KW-0862">Zinc</keyword>
<comment type="cofactor">
    <cofactor evidence="9">
        <name>Cu cation</name>
        <dbReference type="ChEBI" id="CHEBI:23378"/>
    </cofactor>
    <text evidence="9">Binds 1 copper ion per subunit.</text>
</comment>
<dbReference type="Pfam" id="PF00080">
    <property type="entry name" value="Sod_Cu"/>
    <property type="match status" value="1"/>
</dbReference>
<keyword evidence="5 9" id="KW-0560">Oxidoreductase</keyword>
<dbReference type="InterPro" id="IPR001424">
    <property type="entry name" value="SOD_Cu_Zn_dom"/>
</dbReference>